<comment type="caution">
    <text evidence="4">The sequence shown here is derived from an EMBL/GenBank/DDBJ whole genome shotgun (WGS) entry which is preliminary data.</text>
</comment>
<evidence type="ECO:0000313" key="7">
    <source>
        <dbReference type="Proteomes" id="UP001152797"/>
    </source>
</evidence>
<dbReference type="PROSITE" id="PS50088">
    <property type="entry name" value="ANK_REPEAT"/>
    <property type="match status" value="2"/>
</dbReference>
<name>A0A9P1FL78_9DINO</name>
<dbReference type="Pfam" id="PF00023">
    <property type="entry name" value="Ank"/>
    <property type="match status" value="2"/>
</dbReference>
<gene>
    <name evidence="4" type="ORF">C1SCF055_LOCUS7916</name>
</gene>
<keyword evidence="2 3" id="KW-0040">ANK repeat</keyword>
<evidence type="ECO:0000313" key="4">
    <source>
        <dbReference type="EMBL" id="CAI3980001.1"/>
    </source>
</evidence>
<feature type="repeat" description="ANK" evidence="3">
    <location>
        <begin position="521"/>
        <end position="553"/>
    </location>
</feature>
<evidence type="ECO:0000256" key="1">
    <source>
        <dbReference type="ARBA" id="ARBA00022737"/>
    </source>
</evidence>
<evidence type="ECO:0000313" key="5">
    <source>
        <dbReference type="EMBL" id="CAL1133376.1"/>
    </source>
</evidence>
<dbReference type="InterPro" id="IPR002110">
    <property type="entry name" value="Ankyrin_rpt"/>
</dbReference>
<organism evidence="4">
    <name type="scientific">Cladocopium goreaui</name>
    <dbReference type="NCBI Taxonomy" id="2562237"/>
    <lineage>
        <taxon>Eukaryota</taxon>
        <taxon>Sar</taxon>
        <taxon>Alveolata</taxon>
        <taxon>Dinophyceae</taxon>
        <taxon>Suessiales</taxon>
        <taxon>Symbiodiniaceae</taxon>
        <taxon>Cladocopium</taxon>
    </lineage>
</organism>
<accession>A0A9P1FL78</accession>
<dbReference type="Proteomes" id="UP001152797">
    <property type="component" value="Unassembled WGS sequence"/>
</dbReference>
<protein>
    <submittedName>
        <fullName evidence="6">Ankyrin repeat protein L93</fullName>
    </submittedName>
</protein>
<dbReference type="PANTHER" id="PTHR24126:SF14">
    <property type="entry name" value="ANK_REP_REGION DOMAIN-CONTAINING PROTEIN"/>
    <property type="match status" value="1"/>
</dbReference>
<dbReference type="InterPro" id="IPR036770">
    <property type="entry name" value="Ankyrin_rpt-contain_sf"/>
</dbReference>
<dbReference type="PANTHER" id="PTHR24126">
    <property type="entry name" value="ANKYRIN REPEAT, PH AND SEC7 DOMAIN CONTAINING PROTEIN SECG-RELATED"/>
    <property type="match status" value="1"/>
</dbReference>
<dbReference type="Gene3D" id="1.25.40.20">
    <property type="entry name" value="Ankyrin repeat-containing domain"/>
    <property type="match status" value="2"/>
</dbReference>
<keyword evidence="1" id="KW-0677">Repeat</keyword>
<feature type="repeat" description="ANK" evidence="3">
    <location>
        <begin position="349"/>
        <end position="385"/>
    </location>
</feature>
<keyword evidence="7" id="KW-1185">Reference proteome</keyword>
<dbReference type="PROSITE" id="PS50297">
    <property type="entry name" value="ANK_REP_REGION"/>
    <property type="match status" value="1"/>
</dbReference>
<reference evidence="5" key="2">
    <citation type="submission" date="2024-04" db="EMBL/GenBank/DDBJ databases">
        <authorList>
            <person name="Chen Y."/>
            <person name="Shah S."/>
            <person name="Dougan E. K."/>
            <person name="Thang M."/>
            <person name="Chan C."/>
        </authorList>
    </citation>
    <scope>NUCLEOTIDE SEQUENCE [LARGE SCALE GENOMIC DNA]</scope>
</reference>
<dbReference type="AlphaFoldDB" id="A0A9P1FL78"/>
<dbReference type="OrthoDB" id="429980at2759"/>
<proteinExistence type="predicted"/>
<dbReference type="SUPFAM" id="SSF48403">
    <property type="entry name" value="Ankyrin repeat"/>
    <property type="match status" value="1"/>
</dbReference>
<reference evidence="4" key="1">
    <citation type="submission" date="2022-10" db="EMBL/GenBank/DDBJ databases">
        <authorList>
            <person name="Chen Y."/>
            <person name="Dougan E. K."/>
            <person name="Chan C."/>
            <person name="Rhodes N."/>
            <person name="Thang M."/>
        </authorList>
    </citation>
    <scope>NUCLEOTIDE SEQUENCE</scope>
</reference>
<evidence type="ECO:0000256" key="2">
    <source>
        <dbReference type="ARBA" id="ARBA00023043"/>
    </source>
</evidence>
<dbReference type="EMBL" id="CAMXCT030000530">
    <property type="protein sequence ID" value="CAL4767313.1"/>
    <property type="molecule type" value="Genomic_DNA"/>
</dbReference>
<dbReference type="EMBL" id="CAMXCT010000530">
    <property type="protein sequence ID" value="CAI3980001.1"/>
    <property type="molecule type" value="Genomic_DNA"/>
</dbReference>
<evidence type="ECO:0000256" key="3">
    <source>
        <dbReference type="PROSITE-ProRule" id="PRU00023"/>
    </source>
</evidence>
<sequence>MGCTIGRHGAAMESPHSCHLPMMVVKLADVLQMRGTLKCYQELLKLEMLHEHQPSFFTIFVSHQWLAGAHPDPSSNQFRNLQKALRKVLDGTIRLELDMTSQFLGHQKTLTLQDRALLKDAYVWFDWFSVPQASVEQNGELRAEVQRKANLCIRSIPAYVDACQMFVALVPRMINEKQEELNYFTWLGRGWCRAEMWCKLLSEKSDFPIIVVSAVDDVKFIMPLQWLDCPVHEGQFSYDHDRQEVCEFIKAALTFKLQRLSQKKNLNLFRYYAARYEHFLGLAAPSRTKEEFLSYFRFPSEEVALRPKGMCALACAALSSDVSLVRQLVQMKAPLNSKLPPLVEVDVLPDWTPLHLAAAHSSSTRGLETMSTLLELRSDPNATNRLGHPLLGICTSAAGVDLLVKHAADVNKLSPPTMASPLVLASLRCASSEVFEKFIEFKADVNLVKGGLGLSPLHSLAINASINPHTLSVAQQLLEAHADPDLPVRAGALFRSIELGARAALCLRKEPPGIIWVFGEGSTTPLGYAAMFGSQDLVDFLLDSHADPESKNHRGHTPLQLARYTSVAHIISHRTSTGSSRHLSDGSGGCSVDGQLSPWSRLDTPSDFVVSSSLGLDDSQNVVMGHKLGPKPQRETIQCI</sequence>
<evidence type="ECO:0000313" key="6">
    <source>
        <dbReference type="EMBL" id="CAL4767313.1"/>
    </source>
</evidence>
<dbReference type="EMBL" id="CAMXCT020000530">
    <property type="protein sequence ID" value="CAL1133376.1"/>
    <property type="molecule type" value="Genomic_DNA"/>
</dbReference>
<dbReference type="SMART" id="SM00248">
    <property type="entry name" value="ANK"/>
    <property type="match status" value="6"/>
</dbReference>